<name>A0A7S4N4V5_GUITH</name>
<accession>A0A7S4N4V5</accession>
<dbReference type="EMBL" id="HBKN01007910">
    <property type="protein sequence ID" value="CAE2266158.1"/>
    <property type="molecule type" value="Transcribed_RNA"/>
</dbReference>
<organism evidence="1">
    <name type="scientific">Guillardia theta</name>
    <name type="common">Cryptophyte</name>
    <name type="synonym">Cryptomonas phi</name>
    <dbReference type="NCBI Taxonomy" id="55529"/>
    <lineage>
        <taxon>Eukaryota</taxon>
        <taxon>Cryptophyceae</taxon>
        <taxon>Pyrenomonadales</taxon>
        <taxon>Geminigeraceae</taxon>
        <taxon>Guillardia</taxon>
    </lineage>
</organism>
<reference evidence="1" key="1">
    <citation type="submission" date="2021-01" db="EMBL/GenBank/DDBJ databases">
        <authorList>
            <person name="Corre E."/>
            <person name="Pelletier E."/>
            <person name="Niang G."/>
            <person name="Scheremetjew M."/>
            <person name="Finn R."/>
            <person name="Kale V."/>
            <person name="Holt S."/>
            <person name="Cochrane G."/>
            <person name="Meng A."/>
            <person name="Brown T."/>
            <person name="Cohen L."/>
        </authorList>
    </citation>
    <scope>NUCLEOTIDE SEQUENCE</scope>
    <source>
        <strain evidence="1">CCMP 2712</strain>
    </source>
</reference>
<proteinExistence type="predicted"/>
<gene>
    <name evidence="1" type="ORF">GTHE00462_LOCUS6263</name>
</gene>
<dbReference type="AlphaFoldDB" id="A0A7S4N4V5"/>
<evidence type="ECO:0000313" key="1">
    <source>
        <dbReference type="EMBL" id="CAE2266158.1"/>
    </source>
</evidence>
<protein>
    <submittedName>
        <fullName evidence="1">Uncharacterized protein</fullName>
    </submittedName>
</protein>
<sequence length="144" mass="16143">MIRSCLFASACIMSNQPNSELKTCKLCKRKQLFHHVCASVVAQAGEVNHCGRCDKPAPEKESRPLKRRRKCGVMPNQSWTYSKIQAGDRWRVISTGKLSMIWRPSGSISAPKEMTHIVSLPCLTCPNPPRLTRWAPYPPQAAPI</sequence>